<evidence type="ECO:0000256" key="1">
    <source>
        <dbReference type="SAM" id="SignalP"/>
    </source>
</evidence>
<accession>A0ABX9QM19</accession>
<feature type="non-terminal residue" evidence="2">
    <location>
        <position position="199"/>
    </location>
</feature>
<feature type="signal peptide" evidence="1">
    <location>
        <begin position="1"/>
        <end position="24"/>
    </location>
</feature>
<keyword evidence="1" id="KW-0732">Signal</keyword>
<gene>
    <name evidence="2" type="ORF">D7Y13_10900</name>
</gene>
<dbReference type="EMBL" id="RAWI01000060">
    <property type="protein sequence ID" value="RKI11628.1"/>
    <property type="molecule type" value="Genomic_DNA"/>
</dbReference>
<evidence type="ECO:0000313" key="2">
    <source>
        <dbReference type="EMBL" id="RKI11628.1"/>
    </source>
</evidence>
<protein>
    <submittedName>
        <fullName evidence="2">HupE/UreJ family protein</fullName>
    </submittedName>
</protein>
<sequence>MKPVPAVRVALMALALLGSGVAHAHEADLISVRAVRDDASPALVRETLTLSPEALRLLLPAFDADASEARRAELEARVWSRVPLFADGAACILQASSAARDPEGGVALRADFRCPPGALHQTFGVLDALPAGYRVIRAGSAEGGAPAGTDFADQEHPSLALEGTAGAVEGFASWVGLGVRHILEGADHLLFLVAVLLVG</sequence>
<comment type="caution">
    <text evidence="2">The sequence shown here is derived from an EMBL/GenBank/DDBJ whole genome shotgun (WGS) entry which is preliminary data.</text>
</comment>
<keyword evidence="3" id="KW-1185">Reference proteome</keyword>
<name>A0ABX9QM19_9BACT</name>
<feature type="chain" id="PRO_5046366793" evidence="1">
    <location>
        <begin position="25"/>
        <end position="199"/>
    </location>
</feature>
<dbReference type="Proteomes" id="UP000278907">
    <property type="component" value="Unassembled WGS sequence"/>
</dbReference>
<proteinExistence type="predicted"/>
<organism evidence="2 3">
    <name type="scientific">Corallococcus praedator</name>
    <dbReference type="NCBI Taxonomy" id="2316724"/>
    <lineage>
        <taxon>Bacteria</taxon>
        <taxon>Pseudomonadati</taxon>
        <taxon>Myxococcota</taxon>
        <taxon>Myxococcia</taxon>
        <taxon>Myxococcales</taxon>
        <taxon>Cystobacterineae</taxon>
        <taxon>Myxococcaceae</taxon>
        <taxon>Corallococcus</taxon>
    </lineage>
</organism>
<reference evidence="2 3" key="1">
    <citation type="submission" date="2018-09" db="EMBL/GenBank/DDBJ databases">
        <authorList>
            <person name="Livingstone P.G."/>
            <person name="Whitworth D.E."/>
        </authorList>
    </citation>
    <scope>NUCLEOTIDE SEQUENCE [LARGE SCALE GENOMIC DNA]</scope>
    <source>
        <strain evidence="2 3">CA031B</strain>
    </source>
</reference>
<evidence type="ECO:0000313" key="3">
    <source>
        <dbReference type="Proteomes" id="UP000278907"/>
    </source>
</evidence>